<evidence type="ECO:0000256" key="11">
    <source>
        <dbReference type="ARBA" id="ARBA00033284"/>
    </source>
</evidence>
<dbReference type="AlphaFoldDB" id="A0AAW9S3P0"/>
<name>A0AAW9S3P0_9HYPH</name>
<evidence type="ECO:0000256" key="4">
    <source>
        <dbReference type="ARBA" id="ARBA00012268"/>
    </source>
</evidence>
<dbReference type="Gene3D" id="2.60.40.10">
    <property type="entry name" value="Immunoglobulins"/>
    <property type="match status" value="1"/>
</dbReference>
<proteinExistence type="inferred from homology"/>
<dbReference type="SUPFAM" id="SSF51445">
    <property type="entry name" value="(Trans)glycosidases"/>
    <property type="match status" value="1"/>
</dbReference>
<feature type="active site" description="Nucleophile" evidence="15">
    <location>
        <position position="267"/>
    </location>
</feature>
<dbReference type="PIRSF" id="PIRSF006337">
    <property type="entry name" value="Trehalose_TreZ"/>
    <property type="match status" value="1"/>
</dbReference>
<dbReference type="SMART" id="SM00642">
    <property type="entry name" value="Aamy"/>
    <property type="match status" value="1"/>
</dbReference>
<evidence type="ECO:0000256" key="13">
    <source>
        <dbReference type="NCBIfam" id="TIGR02402"/>
    </source>
</evidence>
<evidence type="ECO:0000256" key="14">
    <source>
        <dbReference type="PIRNR" id="PIRNR006337"/>
    </source>
</evidence>
<evidence type="ECO:0000256" key="6">
    <source>
        <dbReference type="ARBA" id="ARBA00022490"/>
    </source>
</evidence>
<evidence type="ECO:0000256" key="5">
    <source>
        <dbReference type="ARBA" id="ARBA00015938"/>
    </source>
</evidence>
<dbReference type="InterPro" id="IPR017853">
    <property type="entry name" value="GH"/>
</dbReference>
<evidence type="ECO:0000256" key="12">
    <source>
        <dbReference type="ARBA" id="ARBA00034013"/>
    </source>
</evidence>
<feature type="site" description="Transition state stabilizer" evidence="16">
    <location>
        <position position="401"/>
    </location>
</feature>
<evidence type="ECO:0000256" key="9">
    <source>
        <dbReference type="ARBA" id="ARBA00023295"/>
    </source>
</evidence>
<evidence type="ECO:0000256" key="7">
    <source>
        <dbReference type="ARBA" id="ARBA00022801"/>
    </source>
</evidence>
<keyword evidence="8" id="KW-0119">Carbohydrate metabolism</keyword>
<dbReference type="EC" id="3.2.1.141" evidence="4 13"/>
<accession>A0AAW9S3P0</accession>
<protein>
    <recommendedName>
        <fullName evidence="5 13">Malto-oligosyltrehalose trehalohydrolase</fullName>
        <shortName evidence="14">MTHase</shortName>
        <ecNumber evidence="4 13">3.2.1.141</ecNumber>
    </recommendedName>
    <alternativeName>
        <fullName evidence="11 14">4-alpha-D-((1-&gt;4)-alpha-D-glucano)trehalose trehalohydrolase</fullName>
    </alternativeName>
    <alternativeName>
        <fullName evidence="10 14">Maltooligosyl trehalose trehalohydrolase</fullName>
    </alternativeName>
</protein>
<keyword evidence="19" id="KW-1185">Reference proteome</keyword>
<evidence type="ECO:0000313" key="19">
    <source>
        <dbReference type="Proteomes" id="UP001378188"/>
    </source>
</evidence>
<dbReference type="CDD" id="cd11325">
    <property type="entry name" value="AmyAc_GTHase"/>
    <property type="match status" value="1"/>
</dbReference>
<dbReference type="InterPro" id="IPR014756">
    <property type="entry name" value="Ig_E-set"/>
</dbReference>
<feature type="domain" description="Glycosyl hydrolase family 13 catalytic" evidence="17">
    <location>
        <begin position="72"/>
        <end position="464"/>
    </location>
</feature>
<evidence type="ECO:0000256" key="10">
    <source>
        <dbReference type="ARBA" id="ARBA00032057"/>
    </source>
</evidence>
<comment type="similarity">
    <text evidence="3 14">Belongs to the glycosyl hydrolase 13 family.</text>
</comment>
<dbReference type="Gene3D" id="3.20.20.80">
    <property type="entry name" value="Glycosidases"/>
    <property type="match status" value="1"/>
</dbReference>
<dbReference type="InterPro" id="IPR013780">
    <property type="entry name" value="Glyco_hydro_b"/>
</dbReference>
<dbReference type="GO" id="GO:0005992">
    <property type="term" value="P:trehalose biosynthetic process"/>
    <property type="evidence" value="ECO:0007669"/>
    <property type="project" value="UniProtKB-UniRule"/>
</dbReference>
<gene>
    <name evidence="18" type="primary">treZ</name>
    <name evidence="18" type="ORF">V3328_22245</name>
</gene>
<dbReference type="InterPro" id="IPR012768">
    <property type="entry name" value="Trehalose_TreZ"/>
</dbReference>
<evidence type="ECO:0000256" key="15">
    <source>
        <dbReference type="PIRSR" id="PIRSR006337-1"/>
    </source>
</evidence>
<dbReference type="Proteomes" id="UP001378188">
    <property type="component" value="Unassembled WGS sequence"/>
</dbReference>
<keyword evidence="6" id="KW-0963">Cytoplasm</keyword>
<reference evidence="18 19" key="1">
    <citation type="submission" date="2024-02" db="EMBL/GenBank/DDBJ databases">
        <title>Genome analysis and characterization of Microbaculum marinisediminis sp. nov., isolated from marine sediment.</title>
        <authorList>
            <person name="Du Z.-J."/>
            <person name="Ye Y.-Q."/>
            <person name="Zhang Z.-R."/>
            <person name="Yuan S.-M."/>
            <person name="Zhang X.-Y."/>
        </authorList>
    </citation>
    <scope>NUCLEOTIDE SEQUENCE [LARGE SCALE GENOMIC DNA]</scope>
    <source>
        <strain evidence="18 19">SDUM1044001</strain>
    </source>
</reference>
<evidence type="ECO:0000313" key="18">
    <source>
        <dbReference type="EMBL" id="MEJ8574221.1"/>
    </source>
</evidence>
<dbReference type="CDD" id="cd02853">
    <property type="entry name" value="E_set_MTHase_like_N"/>
    <property type="match status" value="1"/>
</dbReference>
<dbReference type="InterPro" id="IPR006047">
    <property type="entry name" value="GH13_cat_dom"/>
</dbReference>
<comment type="pathway">
    <text evidence="2 14">Glycan biosynthesis; trehalose biosynthesis.</text>
</comment>
<comment type="subcellular location">
    <subcellularLocation>
        <location evidence="1 15">Cytoplasm</location>
    </subcellularLocation>
</comment>
<evidence type="ECO:0000256" key="3">
    <source>
        <dbReference type="ARBA" id="ARBA00008061"/>
    </source>
</evidence>
<dbReference type="GO" id="GO:0033942">
    <property type="term" value="F:4-alpha-D-(1-&gt;4)-alpha-D-glucanotrehalose trehalohydrolase activity"/>
    <property type="evidence" value="ECO:0007669"/>
    <property type="project" value="UniProtKB-EC"/>
</dbReference>
<comment type="caution">
    <text evidence="18">The sequence shown here is derived from an EMBL/GenBank/DDBJ whole genome shotgun (WGS) entry which is preliminary data.</text>
</comment>
<comment type="catalytic activity">
    <reaction evidence="12 14">
        <text>hydrolysis of (1-&gt;4)-alpha-D-glucosidic linkage in 4-alpha-D-[(1-&gt;4)-alpha-D-glucanosyl]n trehalose to yield trehalose and (1-&gt;4)-alpha-D-glucan.</text>
        <dbReference type="EC" id="3.2.1.141"/>
    </reaction>
</comment>
<organism evidence="18 19">
    <name type="scientific">Microbaculum marinum</name>
    <dbReference type="NCBI Taxonomy" id="1764581"/>
    <lineage>
        <taxon>Bacteria</taxon>
        <taxon>Pseudomonadati</taxon>
        <taxon>Pseudomonadota</taxon>
        <taxon>Alphaproteobacteria</taxon>
        <taxon>Hyphomicrobiales</taxon>
        <taxon>Tepidamorphaceae</taxon>
        <taxon>Microbaculum</taxon>
    </lineage>
</organism>
<keyword evidence="7 14" id="KW-0378">Hydrolase</keyword>
<dbReference type="PANTHER" id="PTHR43651:SF11">
    <property type="entry name" value="MALTO-OLIGOSYLTREHALOSE TREHALOHYDROLASE"/>
    <property type="match status" value="1"/>
</dbReference>
<evidence type="ECO:0000256" key="8">
    <source>
        <dbReference type="ARBA" id="ARBA00023277"/>
    </source>
</evidence>
<dbReference type="Pfam" id="PF00128">
    <property type="entry name" value="Alpha-amylase"/>
    <property type="match status" value="1"/>
</dbReference>
<dbReference type="PANTHER" id="PTHR43651">
    <property type="entry name" value="1,4-ALPHA-GLUCAN-BRANCHING ENZYME"/>
    <property type="match status" value="1"/>
</dbReference>
<dbReference type="RefSeq" id="WP_340331921.1">
    <property type="nucleotide sequence ID" value="NZ_JAZHOF010000010.1"/>
</dbReference>
<keyword evidence="9 14" id="KW-0326">Glycosidase</keyword>
<dbReference type="InterPro" id="IPR044901">
    <property type="entry name" value="Trehalose_TreZ_E-set_sf"/>
</dbReference>
<feature type="active site" description="Proton donor" evidence="15">
    <location>
        <position position="303"/>
    </location>
</feature>
<dbReference type="EMBL" id="JAZHOF010000010">
    <property type="protein sequence ID" value="MEJ8574221.1"/>
    <property type="molecule type" value="Genomic_DNA"/>
</dbReference>
<sequence length="616" mass="67945">MTPTEDRATRTFPKTWGSEFVGAGTVRFRIWAPEEAGVSLRLEGRDRPMTKADDGWFETTVDDARPGQPYSFILDDGFAVPDPASRAQADDVHGPSVLVDPRSYRWQHAGWSGRDWEEAVIYELHVGTFTPEGTLRAARGKLQHLAETGITAVELMPVAQFSGRRGWGYDGVLYYAPHNAYGTPDDLKAFVDAAHGLGLMVLLDVVYNHFGPDGNYLHRTARRFFHEDIQTPWGAAIAYEREPVRRFIVENALYWLEEFNLDGLRLDAIDHVRDEASETEILVEIAAAVRARDWGRQVHLTTEDNRNITRLHERAEDGSVPLYTAEWNDDVHNVAHVIATGEVDGYYTDFAEDHWGKFARALAEGFAYQGETSPHGGGTPRGAPSAHLPPTAFVDFLQNHDQTGNRAFGERLLVLADRDMVRALTAILLLSPHVPLLFMGEEFAETRPFCFFTDFHGDLADAVRKGRRREFAGFGAFQGDEAELTHIPDPNAPETFAASRLDWDKLETGEGREWHAFVRTLLDIRQREIVPLLKQASGNCGTVVLAEEGLVCVDWRLGGAVLSLRANLGTGALGVPAATGAVLHACGGGIDAEGALQPRSVVFSLDGAGAAPRDDP</sequence>
<evidence type="ECO:0000256" key="16">
    <source>
        <dbReference type="PIRSR" id="PIRSR006337-3"/>
    </source>
</evidence>
<evidence type="ECO:0000256" key="1">
    <source>
        <dbReference type="ARBA" id="ARBA00004496"/>
    </source>
</evidence>
<dbReference type="Gene3D" id="1.10.10.760">
    <property type="entry name" value="E-set domains of sugar-utilizing enzymes"/>
    <property type="match status" value="1"/>
</dbReference>
<evidence type="ECO:0000256" key="2">
    <source>
        <dbReference type="ARBA" id="ARBA00005199"/>
    </source>
</evidence>
<dbReference type="InterPro" id="IPR013783">
    <property type="entry name" value="Ig-like_fold"/>
</dbReference>
<dbReference type="Gene3D" id="2.60.40.1180">
    <property type="entry name" value="Golgi alpha-mannosidase II"/>
    <property type="match status" value="1"/>
</dbReference>
<dbReference type="SUPFAM" id="SSF81296">
    <property type="entry name" value="E set domains"/>
    <property type="match status" value="1"/>
</dbReference>
<dbReference type="NCBIfam" id="TIGR02402">
    <property type="entry name" value="trehalose_TreZ"/>
    <property type="match status" value="1"/>
</dbReference>
<evidence type="ECO:0000259" key="17">
    <source>
        <dbReference type="SMART" id="SM00642"/>
    </source>
</evidence>
<dbReference type="GO" id="GO:0005737">
    <property type="term" value="C:cytoplasm"/>
    <property type="evidence" value="ECO:0007669"/>
    <property type="project" value="UniProtKB-SubCell"/>
</dbReference>